<dbReference type="PANTHER" id="PTHR10953:SF102">
    <property type="entry name" value="ADENYLYLTRANSFERASE AND SULFURTRANSFERASE MOCS3"/>
    <property type="match status" value="1"/>
</dbReference>
<evidence type="ECO:0000259" key="14">
    <source>
        <dbReference type="PROSITE" id="PS50206"/>
    </source>
</evidence>
<feature type="domain" description="Rhodanese" evidence="14">
    <location>
        <begin position="108"/>
        <end position="198"/>
    </location>
</feature>
<evidence type="ECO:0000256" key="10">
    <source>
        <dbReference type="ARBA" id="ARBA00073635"/>
    </source>
</evidence>
<dbReference type="Gene3D" id="3.40.50.720">
    <property type="entry name" value="NAD(P)-binding Rossmann-like Domain"/>
    <property type="match status" value="1"/>
</dbReference>
<evidence type="ECO:0000256" key="11">
    <source>
        <dbReference type="ARBA" id="ARBA00075110"/>
    </source>
</evidence>
<dbReference type="SUPFAM" id="SSF52821">
    <property type="entry name" value="Rhodanese/Cell cycle control phosphatase"/>
    <property type="match status" value="1"/>
</dbReference>
<comment type="subunit">
    <text evidence="8">Homodimer. Forms a stable heterotetrameric complex of 2 MoeB and 2 MoaD during adenylation of MoaD.</text>
</comment>
<dbReference type="GO" id="GO:0008146">
    <property type="term" value="F:sulfotransferase activity"/>
    <property type="evidence" value="ECO:0007669"/>
    <property type="project" value="TreeGrafter"/>
</dbReference>
<evidence type="ECO:0000256" key="4">
    <source>
        <dbReference type="ARBA" id="ARBA00022741"/>
    </source>
</evidence>
<keyword evidence="3" id="KW-0808">Transferase</keyword>
<accession>Q5GZV3</accession>
<dbReference type="STRING" id="291331.XOO2514"/>
<gene>
    <name evidence="15" type="primary">moeB</name>
    <name evidence="15" type="ordered locus">XOO2514</name>
</gene>
<organism evidence="15 16">
    <name type="scientific">Xanthomonas oryzae pv. oryzae (strain KACC10331 / KXO85)</name>
    <dbReference type="NCBI Taxonomy" id="291331"/>
    <lineage>
        <taxon>Bacteria</taxon>
        <taxon>Pseudomonadati</taxon>
        <taxon>Pseudomonadota</taxon>
        <taxon>Gammaproteobacteria</taxon>
        <taxon>Lysobacterales</taxon>
        <taxon>Lysobacteraceae</taxon>
        <taxon>Xanthomonas</taxon>
    </lineage>
</organism>
<dbReference type="Pfam" id="PF00899">
    <property type="entry name" value="ThiF"/>
    <property type="match status" value="1"/>
</dbReference>
<evidence type="ECO:0000256" key="6">
    <source>
        <dbReference type="ARBA" id="ARBA00052218"/>
    </source>
</evidence>
<comment type="similarity">
    <text evidence="2">Belongs to the HesA/MoeB/ThiF family.</text>
</comment>
<evidence type="ECO:0000313" key="15">
    <source>
        <dbReference type="EMBL" id="AAW75768.1"/>
    </source>
</evidence>
<dbReference type="PANTHER" id="PTHR10953">
    <property type="entry name" value="UBIQUITIN-ACTIVATING ENZYME E1"/>
    <property type="match status" value="1"/>
</dbReference>
<evidence type="ECO:0000256" key="7">
    <source>
        <dbReference type="ARBA" id="ARBA00055169"/>
    </source>
</evidence>
<evidence type="ECO:0000256" key="9">
    <source>
        <dbReference type="ARBA" id="ARBA00066884"/>
    </source>
</evidence>
<dbReference type="GO" id="GO:0061605">
    <property type="term" value="F:molybdopterin-synthase adenylyltransferase activity"/>
    <property type="evidence" value="ECO:0007669"/>
    <property type="project" value="UniProtKB-EC"/>
</dbReference>
<sequence length="472" mass="50514">MPRWPSDWLGLSPEASHTARVAGSHLTNGFVFSNTVELVTCGENPGSPESLLLQRDRYLHIADHGASFTFHAIAWISPEDCTSQQQHLRDNSPMSSHDISPADARARALQGALLIDIRQLHERASGQAEGALAIAQNALETEPATHLPEHAREIVLICQRGKRSAHTAAILRAHGYARVASVAGGTSAWASDGLPLVRPTLPPDEQDFLERYSRHLRLSQVGVEGQRRLARARVLLVGAGGLGSPAAFYLAAAGVGHLSIADDDVVDRSNLQRQILHTEDSVGTAKVDSAAQRIAALNPRVGIEAVQTRVTADNVEALLQDVDVVVDGADNFPARYLLNDACVKRGKPLVYGAVQQFEGQVSVFDAGRNRGRAPCYRCLFPEPPPPEFAPSCAEAGVLGVLPGVIGLLQATEVIKLLLGIGDSLTGRLLSFDALAMRFRDIRLPPDPHCTVCAPGVVFGGYADYAAFCARAC</sequence>
<keyword evidence="4" id="KW-0547">Nucleotide-binding</keyword>
<dbReference type="GO" id="GO:0005829">
    <property type="term" value="C:cytosol"/>
    <property type="evidence" value="ECO:0007669"/>
    <property type="project" value="TreeGrafter"/>
</dbReference>
<evidence type="ECO:0000256" key="12">
    <source>
        <dbReference type="ARBA" id="ARBA00075328"/>
    </source>
</evidence>
<evidence type="ECO:0000256" key="5">
    <source>
        <dbReference type="ARBA" id="ARBA00022840"/>
    </source>
</evidence>
<dbReference type="Pfam" id="PF00581">
    <property type="entry name" value="Rhodanese"/>
    <property type="match status" value="1"/>
</dbReference>
<dbReference type="InterPro" id="IPR035985">
    <property type="entry name" value="Ubiquitin-activating_enz"/>
</dbReference>
<keyword evidence="16" id="KW-1185">Reference proteome</keyword>
<dbReference type="InterPro" id="IPR001763">
    <property type="entry name" value="Rhodanese-like_dom"/>
</dbReference>
<comment type="function">
    <text evidence="7">Catalyzes the adenylation by ATP of the carboxyl group of the C-terminal glycine of sulfur carrier protein MoaD.</text>
</comment>
<evidence type="ECO:0000256" key="1">
    <source>
        <dbReference type="ARBA" id="ARBA00005046"/>
    </source>
</evidence>
<evidence type="ECO:0000256" key="8">
    <source>
        <dbReference type="ARBA" id="ARBA00063809"/>
    </source>
</evidence>
<dbReference type="HOGENOM" id="CLU_013325_2_1_6"/>
<evidence type="ECO:0000256" key="2">
    <source>
        <dbReference type="ARBA" id="ARBA00009919"/>
    </source>
</evidence>
<evidence type="ECO:0000313" key="16">
    <source>
        <dbReference type="Proteomes" id="UP000006735"/>
    </source>
</evidence>
<dbReference type="KEGG" id="xoo:XOO2514"/>
<protein>
    <recommendedName>
        <fullName evidence="10">Molybdopterin-synthase adenylyltransferase</fullName>
        <ecNumber evidence="9">2.7.7.80</ecNumber>
    </recommendedName>
    <alternativeName>
        <fullName evidence="13">MoaD protein adenylase</fullName>
    </alternativeName>
    <alternativeName>
        <fullName evidence="11">Molybdopterin-converting factor subunit 1 adenylase</fullName>
    </alternativeName>
    <alternativeName>
        <fullName evidence="12">Sulfur carrier protein MoaD adenylyltransferase</fullName>
    </alternativeName>
</protein>
<dbReference type="SUPFAM" id="SSF69572">
    <property type="entry name" value="Activating enzymes of the ubiquitin-like proteins"/>
    <property type="match status" value="1"/>
</dbReference>
<proteinExistence type="inferred from homology"/>
<dbReference type="InterPro" id="IPR000594">
    <property type="entry name" value="ThiF_NAD_FAD-bd"/>
</dbReference>
<dbReference type="FunFam" id="3.40.50.720:FF:000033">
    <property type="entry name" value="Adenylyltransferase and sulfurtransferase MOCS3"/>
    <property type="match status" value="1"/>
</dbReference>
<dbReference type="GO" id="GO:0004792">
    <property type="term" value="F:thiosulfate-cyanide sulfurtransferase activity"/>
    <property type="evidence" value="ECO:0007669"/>
    <property type="project" value="TreeGrafter"/>
</dbReference>
<evidence type="ECO:0000256" key="13">
    <source>
        <dbReference type="ARBA" id="ARBA00078531"/>
    </source>
</evidence>
<keyword evidence="5" id="KW-0067">ATP-binding</keyword>
<dbReference type="GO" id="GO:0008641">
    <property type="term" value="F:ubiquitin-like modifier activating enzyme activity"/>
    <property type="evidence" value="ECO:0007669"/>
    <property type="project" value="InterPro"/>
</dbReference>
<comment type="catalytic activity">
    <reaction evidence="6">
        <text>[molybdopterin-synthase sulfur-carrier protein]-C-terminal Gly-Gly + ATP + H(+) = [molybdopterin-synthase sulfur-carrier protein]-C-terminal Gly-Gly-AMP + diphosphate</text>
        <dbReference type="Rhea" id="RHEA:43616"/>
        <dbReference type="Rhea" id="RHEA-COMP:12159"/>
        <dbReference type="Rhea" id="RHEA-COMP:12202"/>
        <dbReference type="ChEBI" id="CHEBI:15378"/>
        <dbReference type="ChEBI" id="CHEBI:30616"/>
        <dbReference type="ChEBI" id="CHEBI:33019"/>
        <dbReference type="ChEBI" id="CHEBI:90618"/>
        <dbReference type="ChEBI" id="CHEBI:90778"/>
        <dbReference type="EC" id="2.7.7.80"/>
    </reaction>
</comment>
<dbReference type="Gene3D" id="3.40.250.10">
    <property type="entry name" value="Rhodanese-like domain"/>
    <property type="match status" value="1"/>
</dbReference>
<dbReference type="CDD" id="cd00757">
    <property type="entry name" value="ThiF_MoeB_HesA_family"/>
    <property type="match status" value="1"/>
</dbReference>
<name>Q5GZV3_XANOR</name>
<dbReference type="SMART" id="SM00450">
    <property type="entry name" value="RHOD"/>
    <property type="match status" value="1"/>
</dbReference>
<comment type="pathway">
    <text evidence="1">Cofactor biosynthesis; molybdopterin biosynthesis.</text>
</comment>
<dbReference type="EC" id="2.7.7.80" evidence="9"/>
<dbReference type="PROSITE" id="PS50206">
    <property type="entry name" value="RHODANESE_3"/>
    <property type="match status" value="1"/>
</dbReference>
<dbReference type="NCBIfam" id="NF006444">
    <property type="entry name" value="PRK08762.1"/>
    <property type="match status" value="1"/>
</dbReference>
<dbReference type="AlphaFoldDB" id="Q5GZV3"/>
<dbReference type="CDD" id="cd00158">
    <property type="entry name" value="RHOD"/>
    <property type="match status" value="1"/>
</dbReference>
<reference evidence="15 16" key="1">
    <citation type="journal article" date="2005" name="Nucleic Acids Res.">
        <title>The genome sequence of Xanthomonas oryzae pathovar oryzae KACC10331, the bacterial blight pathogen of rice.</title>
        <authorList>
            <person name="Lee B.M."/>
            <person name="Park Y.J."/>
            <person name="Park D.S."/>
            <person name="Kang H.W."/>
            <person name="Kim J.G."/>
            <person name="Song E.S."/>
            <person name="Park I.C."/>
            <person name="Yoon U.H."/>
            <person name="Hahn J.H."/>
            <person name="Koo B.S."/>
            <person name="Lee G.B."/>
            <person name="Kim H."/>
            <person name="Park H.S."/>
            <person name="Yoon K.O."/>
            <person name="Kim J.H."/>
            <person name="Jung C.H."/>
            <person name="Koh N.H."/>
            <person name="Seo J.S."/>
            <person name="Go S.J."/>
        </authorList>
    </citation>
    <scope>NUCLEOTIDE SEQUENCE [LARGE SCALE GENOMIC DNA]</scope>
    <source>
        <strain evidence="16">KACC10331 / KXO85</strain>
    </source>
</reference>
<dbReference type="EMBL" id="AE013598">
    <property type="protein sequence ID" value="AAW75768.1"/>
    <property type="molecule type" value="Genomic_DNA"/>
</dbReference>
<evidence type="ECO:0000256" key="3">
    <source>
        <dbReference type="ARBA" id="ARBA00022679"/>
    </source>
</evidence>
<dbReference type="InterPro" id="IPR036873">
    <property type="entry name" value="Rhodanese-like_dom_sf"/>
</dbReference>
<dbReference type="GO" id="GO:0005524">
    <property type="term" value="F:ATP binding"/>
    <property type="evidence" value="ECO:0007669"/>
    <property type="project" value="UniProtKB-KW"/>
</dbReference>
<dbReference type="NCBIfam" id="NF004281">
    <property type="entry name" value="PRK05690.1"/>
    <property type="match status" value="1"/>
</dbReference>
<dbReference type="Proteomes" id="UP000006735">
    <property type="component" value="Chromosome"/>
</dbReference>
<dbReference type="InterPro" id="IPR045886">
    <property type="entry name" value="ThiF/MoeB/HesA"/>
</dbReference>